<evidence type="ECO:0000256" key="2">
    <source>
        <dbReference type="ARBA" id="ARBA00022840"/>
    </source>
</evidence>
<comment type="function">
    <text evidence="4">Catalyzes the dehydration of the S-form of NAD(P)HX at the expense of ADP, which is converted to AMP. Together with NAD(P)HX epimerase, which catalyzes the epimerization of the S- and R-forms, the enzyme allows the repair of both epimers of NAD(P)HX, a damaged form of NAD(P)H that is a result of enzymatic or heat-dependent hydration.</text>
</comment>
<proteinExistence type="inferred from homology"/>
<comment type="cofactor">
    <cofactor evidence="4">
        <name>Mg(2+)</name>
        <dbReference type="ChEBI" id="CHEBI:18420"/>
    </cofactor>
</comment>
<dbReference type="InterPro" id="IPR000631">
    <property type="entry name" value="CARKD"/>
</dbReference>
<comment type="cofactor">
    <cofactor evidence="5 6">
        <name>K(+)</name>
        <dbReference type="ChEBI" id="CHEBI:29103"/>
    </cofactor>
    <text evidence="5 6">Binds 1 potassium ion per subunit.</text>
</comment>
<evidence type="ECO:0000256" key="3">
    <source>
        <dbReference type="ARBA" id="ARBA00023268"/>
    </source>
</evidence>
<feature type="domain" description="YjeF C-terminal" evidence="7">
    <location>
        <begin position="231"/>
        <end position="514"/>
    </location>
</feature>
<comment type="catalytic activity">
    <reaction evidence="4 6">
        <text>(6S)-NADPHX + ADP = AMP + phosphate + NADPH + H(+)</text>
        <dbReference type="Rhea" id="RHEA:32235"/>
        <dbReference type="ChEBI" id="CHEBI:15378"/>
        <dbReference type="ChEBI" id="CHEBI:43474"/>
        <dbReference type="ChEBI" id="CHEBI:57783"/>
        <dbReference type="ChEBI" id="CHEBI:64076"/>
        <dbReference type="ChEBI" id="CHEBI:456215"/>
        <dbReference type="ChEBI" id="CHEBI:456216"/>
        <dbReference type="EC" id="4.2.1.136"/>
    </reaction>
</comment>
<comment type="catalytic activity">
    <reaction evidence="5 6">
        <text>(6R)-NADHX = (6S)-NADHX</text>
        <dbReference type="Rhea" id="RHEA:32215"/>
        <dbReference type="ChEBI" id="CHEBI:64074"/>
        <dbReference type="ChEBI" id="CHEBI:64075"/>
        <dbReference type="EC" id="5.1.99.6"/>
    </reaction>
</comment>
<evidence type="ECO:0000256" key="6">
    <source>
        <dbReference type="PIRNR" id="PIRNR017184"/>
    </source>
</evidence>
<evidence type="ECO:0000259" key="8">
    <source>
        <dbReference type="PROSITE" id="PS51385"/>
    </source>
</evidence>
<keyword evidence="5 6" id="KW-0479">Metal-binding</keyword>
<feature type="domain" description="YjeF N-terminal" evidence="8">
    <location>
        <begin position="9"/>
        <end position="221"/>
    </location>
</feature>
<feature type="binding site" evidence="4">
    <location>
        <position position="454"/>
    </location>
    <ligand>
        <name>AMP</name>
        <dbReference type="ChEBI" id="CHEBI:456215"/>
    </ligand>
</feature>
<feature type="binding site" evidence="4">
    <location>
        <position position="388"/>
    </location>
    <ligand>
        <name>(6S)-NADPHX</name>
        <dbReference type="ChEBI" id="CHEBI:64076"/>
    </ligand>
</feature>
<comment type="similarity">
    <text evidence="6">In the C-terminal section; belongs to the NnrD/CARKD family.</text>
</comment>
<evidence type="ECO:0000256" key="1">
    <source>
        <dbReference type="ARBA" id="ARBA00022741"/>
    </source>
</evidence>
<comment type="similarity">
    <text evidence="6">In the N-terminal section; belongs to the NnrE/AIBP family.</text>
</comment>
<dbReference type="HAMAP" id="MF_01966">
    <property type="entry name" value="NADHX_epimerase"/>
    <property type="match status" value="1"/>
</dbReference>
<keyword evidence="1 4" id="KW-0547">Nucleotide-binding</keyword>
<evidence type="ECO:0000256" key="4">
    <source>
        <dbReference type="HAMAP-Rule" id="MF_01965"/>
    </source>
</evidence>
<accession>A0ABX8R8F6</accession>
<feature type="binding site" evidence="4">
    <location>
        <position position="337"/>
    </location>
    <ligand>
        <name>(6S)-NADPHX</name>
        <dbReference type="ChEBI" id="CHEBI:64076"/>
    </ligand>
</feature>
<dbReference type="EC" id="5.1.99.6" evidence="6"/>
<dbReference type="InterPro" id="IPR030677">
    <property type="entry name" value="Nnr"/>
</dbReference>
<protein>
    <recommendedName>
        <fullName evidence="6">Bifunctional NAD(P)H-hydrate repair enzyme</fullName>
    </recommendedName>
    <alternativeName>
        <fullName evidence="6">Nicotinamide nucleotide repair protein</fullName>
    </alternativeName>
    <domain>
        <recommendedName>
            <fullName evidence="6">ADP-dependent (S)-NAD(P)H-hydrate dehydratase</fullName>
            <ecNumber evidence="6">4.2.1.136</ecNumber>
        </recommendedName>
        <alternativeName>
            <fullName evidence="6">ADP-dependent NAD(P)HX dehydratase</fullName>
        </alternativeName>
    </domain>
    <domain>
        <recommendedName>
            <fullName evidence="6">NAD(P)H-hydrate epimerase</fullName>
            <ecNumber evidence="6">5.1.99.6</ecNumber>
        </recommendedName>
    </domain>
</protein>
<feature type="binding site" evidence="4">
    <location>
        <position position="455"/>
    </location>
    <ligand>
        <name>(6S)-NADPHX</name>
        <dbReference type="ChEBI" id="CHEBI:64076"/>
    </ligand>
</feature>
<feature type="binding site" evidence="5">
    <location>
        <position position="167"/>
    </location>
    <ligand>
        <name>K(+)</name>
        <dbReference type="ChEBI" id="CHEBI:29103"/>
    </ligand>
</feature>
<keyword evidence="3" id="KW-0511">Multifunctional enzyme</keyword>
<feature type="binding site" evidence="5">
    <location>
        <position position="164"/>
    </location>
    <ligand>
        <name>(6S)-NADPHX</name>
        <dbReference type="ChEBI" id="CHEBI:64076"/>
    </ligand>
</feature>
<feature type="binding site" evidence="5">
    <location>
        <position position="60"/>
    </location>
    <ligand>
        <name>K(+)</name>
        <dbReference type="ChEBI" id="CHEBI:29103"/>
    </ligand>
</feature>
<comment type="catalytic activity">
    <reaction evidence="5 6">
        <text>(6R)-NADPHX = (6S)-NADPHX</text>
        <dbReference type="Rhea" id="RHEA:32227"/>
        <dbReference type="ChEBI" id="CHEBI:64076"/>
        <dbReference type="ChEBI" id="CHEBI:64077"/>
        <dbReference type="EC" id="5.1.99.6"/>
    </reaction>
</comment>
<reference evidence="9" key="1">
    <citation type="submission" date="2021-07" db="EMBL/GenBank/DDBJ databases">
        <title>Complete genome sequence of Crassaminicella sp. 143-21, isolated from a deep-sea hydrothermal vent.</title>
        <authorList>
            <person name="Li X."/>
        </authorList>
    </citation>
    <scope>NUCLEOTIDE SEQUENCE</scope>
    <source>
        <strain evidence="9">143-21</strain>
    </source>
</reference>
<evidence type="ECO:0000313" key="10">
    <source>
        <dbReference type="Proteomes" id="UP000886818"/>
    </source>
</evidence>
<dbReference type="PROSITE" id="PS01050">
    <property type="entry name" value="YJEF_C_2"/>
    <property type="match status" value="1"/>
</dbReference>
<dbReference type="RefSeq" id="WP_218282010.1">
    <property type="nucleotide sequence ID" value="NZ_CP078093.1"/>
</dbReference>
<dbReference type="HAMAP" id="MF_01965">
    <property type="entry name" value="NADHX_dehydratase"/>
    <property type="match status" value="1"/>
</dbReference>
<comment type="function">
    <text evidence="6">Bifunctional enzyme that catalyzes the epimerization of the S- and R-forms of NAD(P)HX and the dehydration of the S-form of NAD(P)HX at the expense of ADP, which is converted to AMP. This allows the repair of both epimers of NAD(P)HX, a damaged form of NAD(P)H that is a result of enzymatic or heat-dependent hydration.</text>
</comment>
<comment type="catalytic activity">
    <reaction evidence="4 6">
        <text>(6S)-NADHX + ADP = AMP + phosphate + NADH + H(+)</text>
        <dbReference type="Rhea" id="RHEA:32223"/>
        <dbReference type="ChEBI" id="CHEBI:15378"/>
        <dbReference type="ChEBI" id="CHEBI:43474"/>
        <dbReference type="ChEBI" id="CHEBI:57945"/>
        <dbReference type="ChEBI" id="CHEBI:64074"/>
        <dbReference type="ChEBI" id="CHEBI:456215"/>
        <dbReference type="ChEBI" id="CHEBI:456216"/>
        <dbReference type="EC" id="4.2.1.136"/>
    </reaction>
</comment>
<dbReference type="PIRSF" id="PIRSF017184">
    <property type="entry name" value="Nnr"/>
    <property type="match status" value="1"/>
</dbReference>
<dbReference type="EC" id="4.2.1.136" evidence="6"/>
<keyword evidence="5 6" id="KW-0630">Potassium</keyword>
<dbReference type="NCBIfam" id="TIGR00197">
    <property type="entry name" value="yjeF_nterm"/>
    <property type="match status" value="1"/>
</dbReference>
<dbReference type="NCBIfam" id="TIGR00196">
    <property type="entry name" value="yjeF_cterm"/>
    <property type="match status" value="1"/>
</dbReference>
<keyword evidence="4 6" id="KW-0456">Lyase</keyword>
<dbReference type="PANTHER" id="PTHR12592">
    <property type="entry name" value="ATP-DEPENDENT (S)-NAD(P)H-HYDRATE DEHYDRATASE FAMILY MEMBER"/>
    <property type="match status" value="1"/>
</dbReference>
<feature type="binding site" evidence="4">
    <location>
        <position position="266"/>
    </location>
    <ligand>
        <name>(6S)-NADPHX</name>
        <dbReference type="ChEBI" id="CHEBI:64076"/>
    </ligand>
</feature>
<feature type="binding site" evidence="4">
    <location>
        <begin position="425"/>
        <end position="429"/>
    </location>
    <ligand>
        <name>AMP</name>
        <dbReference type="ChEBI" id="CHEBI:456215"/>
    </ligand>
</feature>
<dbReference type="PANTHER" id="PTHR12592:SF0">
    <property type="entry name" value="ATP-DEPENDENT (S)-NAD(P)H-HYDRATE DEHYDRATASE"/>
    <property type="match status" value="1"/>
</dbReference>
<comment type="caution">
    <text evidence="5">Lacks conserved residue(s) required for the propagation of feature annotation.</text>
</comment>
<comment type="similarity">
    <text evidence="4">Belongs to the NnrD/CARKD family.</text>
</comment>
<dbReference type="EMBL" id="CP078093">
    <property type="protein sequence ID" value="QXM05310.1"/>
    <property type="molecule type" value="Genomic_DNA"/>
</dbReference>
<dbReference type="Pfam" id="PF01256">
    <property type="entry name" value="Carb_kinase"/>
    <property type="match status" value="1"/>
</dbReference>
<comment type="function">
    <text evidence="5">Catalyzes the epimerization of the S- and R-forms of NAD(P)HX, a damaged form of NAD(P)H that is a result of enzymatic or heat-dependent hydration. This is a prerequisite for the S-specific NAD(P)H-hydrate dehydratase to allow the repair of both epimers of NAD(P)HX.</text>
</comment>
<keyword evidence="2 4" id="KW-0067">ATP-binding</keyword>
<keyword evidence="10" id="KW-1185">Reference proteome</keyword>
<dbReference type="PROSITE" id="PS51385">
    <property type="entry name" value="YJEF_N"/>
    <property type="match status" value="1"/>
</dbReference>
<evidence type="ECO:0000259" key="7">
    <source>
        <dbReference type="PROSITE" id="PS51383"/>
    </source>
</evidence>
<feature type="binding site" evidence="5">
    <location>
        <begin position="59"/>
        <end position="63"/>
    </location>
    <ligand>
        <name>(6S)-NADPHX</name>
        <dbReference type="ChEBI" id="CHEBI:64076"/>
    </ligand>
</feature>
<dbReference type="InterPro" id="IPR004443">
    <property type="entry name" value="YjeF_N_dom"/>
</dbReference>
<comment type="subunit">
    <text evidence="4">Homotetramer.</text>
</comment>
<name>A0ABX8R8F6_9CLOT</name>
<dbReference type="CDD" id="cd01171">
    <property type="entry name" value="YXKO-related"/>
    <property type="match status" value="1"/>
</dbReference>
<dbReference type="PROSITE" id="PS51383">
    <property type="entry name" value="YJEF_C_3"/>
    <property type="match status" value="1"/>
</dbReference>
<keyword evidence="4 6" id="KW-0521">NADP</keyword>
<dbReference type="Proteomes" id="UP000886818">
    <property type="component" value="Chromosome"/>
</dbReference>
<keyword evidence="4 6" id="KW-0520">NAD</keyword>
<feature type="binding site" evidence="5">
    <location>
        <begin position="135"/>
        <end position="141"/>
    </location>
    <ligand>
        <name>(6S)-NADPHX</name>
        <dbReference type="ChEBI" id="CHEBI:64076"/>
    </ligand>
</feature>
<evidence type="ECO:0000256" key="5">
    <source>
        <dbReference type="HAMAP-Rule" id="MF_01966"/>
    </source>
</evidence>
<sequence>MKVVNSEQIKQLDRIAIDEFLIPGIVLMENAGLAVVDEVLKSIKDKENKEVIIVCGMGNNGGDGFVVARHLLNKGIPVKVFITGNPADISGDARKNYNIIHKLNVDIHILVGVNNLKKFSEIIKSSSLIVDAIFGTGLKREVDGLIKEVIHIINNSKKEVIAIDLPSGICADDGSVCGIAVRATKTVVLALLKLGNINYPGADYVGEMILKDIGIPNKAVEDMSLNINLITNNMVKEYMPVRKRDTHKGTYGKAYIVAGSTGMTGAAILSCEAALRSGAGLLKIPVPQSLNTIMETRLTEAITVPLPEFRKGVVGISDIEKIIKTMEESDAIAVGPGSGRSRELEELLRNMLEHTSKPIVLDADALNALADRKELLELIRSKAVMTPHEGEMARLTGLEIDYINNNRIEVASEFAKKWNVVVVLKGARTVVAGPKGEIYINTTGNPGMATAGSGDVLTGIITGLIAQGIKPLNAAAVAVYIHGASGDLAAQKVGEYGLLASDIVKEIPFAIKEIVGR</sequence>
<comment type="similarity">
    <text evidence="5">Belongs to the NnrE/AIBP family.</text>
</comment>
<evidence type="ECO:0000313" key="9">
    <source>
        <dbReference type="EMBL" id="QXM05310.1"/>
    </source>
</evidence>
<dbReference type="InterPro" id="IPR017953">
    <property type="entry name" value="Carbohydrate_kinase_pred_CS"/>
</dbReference>
<organism evidence="9 10">
    <name type="scientific">Crassaminicella indica</name>
    <dbReference type="NCBI Taxonomy" id="2855394"/>
    <lineage>
        <taxon>Bacteria</taxon>
        <taxon>Bacillati</taxon>
        <taxon>Bacillota</taxon>
        <taxon>Clostridia</taxon>
        <taxon>Eubacteriales</taxon>
        <taxon>Clostridiaceae</taxon>
        <taxon>Crassaminicella</taxon>
    </lineage>
</organism>
<keyword evidence="5 6" id="KW-0413">Isomerase</keyword>
<feature type="binding site" evidence="5">
    <location>
        <position position="131"/>
    </location>
    <ligand>
        <name>K(+)</name>
        <dbReference type="ChEBI" id="CHEBI:29103"/>
    </ligand>
</feature>
<gene>
    <name evidence="5" type="primary">nnrE</name>
    <name evidence="4" type="synonym">nnrD</name>
    <name evidence="9" type="ORF">KVH43_07860</name>
</gene>
<dbReference type="Pfam" id="PF03853">
    <property type="entry name" value="YjeF_N"/>
    <property type="match status" value="1"/>
</dbReference>